<sequence length="120" mass="13208">MVTESCVSDMDNSQEPETEETPAAELPAELKFLRLLVTGLTGTMIVGLLVLIAVIVIRFNDKSLEFPETLVLPDGVTAEAYTQTKRWQAVVTEDDQVLIYSRATGELSQVIELHQGETAK</sequence>
<dbReference type="InterPro" id="IPR045519">
    <property type="entry name" value="DUF6476"/>
</dbReference>
<dbReference type="EMBL" id="CYSC01000035">
    <property type="protein sequence ID" value="CUH73086.1"/>
    <property type="molecule type" value="Genomic_DNA"/>
</dbReference>
<feature type="region of interest" description="Disordered" evidence="1">
    <location>
        <begin position="1"/>
        <end position="24"/>
    </location>
</feature>
<keyword evidence="2" id="KW-0812">Transmembrane</keyword>
<dbReference type="Proteomes" id="UP000051887">
    <property type="component" value="Unassembled WGS sequence"/>
</dbReference>
<name>A0A0P1FVQ4_9RHOB</name>
<feature type="compositionally biased region" description="Acidic residues" evidence="1">
    <location>
        <begin position="12"/>
        <end position="22"/>
    </location>
</feature>
<evidence type="ECO:0000313" key="5">
    <source>
        <dbReference type="Proteomes" id="UP000051086"/>
    </source>
</evidence>
<keyword evidence="5" id="KW-1185">Reference proteome</keyword>
<reference evidence="4 6" key="1">
    <citation type="submission" date="2015-09" db="EMBL/GenBank/DDBJ databases">
        <authorList>
            <consortium name="Swine Surveillance"/>
        </authorList>
    </citation>
    <scope>NUCLEOTIDE SEQUENCE [LARGE SCALE GENOMIC DNA]</scope>
    <source>
        <strain evidence="4 6">5120</strain>
    </source>
</reference>
<keyword evidence="2" id="KW-0472">Membrane</keyword>
<evidence type="ECO:0000313" key="6">
    <source>
        <dbReference type="Proteomes" id="UP000051887"/>
    </source>
</evidence>
<protein>
    <submittedName>
        <fullName evidence="4">Uncharacterized protein</fullName>
    </submittedName>
</protein>
<feature type="transmembrane region" description="Helical" evidence="2">
    <location>
        <begin position="32"/>
        <end position="57"/>
    </location>
</feature>
<evidence type="ECO:0000256" key="1">
    <source>
        <dbReference type="SAM" id="MobiDB-lite"/>
    </source>
</evidence>
<dbReference type="Pfam" id="PF20082">
    <property type="entry name" value="DUF6476"/>
    <property type="match status" value="1"/>
</dbReference>
<accession>A0A0P1FVQ4</accession>
<evidence type="ECO:0000256" key="2">
    <source>
        <dbReference type="SAM" id="Phobius"/>
    </source>
</evidence>
<gene>
    <name evidence="3" type="ORF">TL5118_03653</name>
    <name evidence="4" type="ORF">TL5120_02893</name>
</gene>
<dbReference type="Proteomes" id="UP000051086">
    <property type="component" value="Unassembled WGS sequence"/>
</dbReference>
<evidence type="ECO:0000313" key="4">
    <source>
        <dbReference type="EMBL" id="CUH73086.1"/>
    </source>
</evidence>
<evidence type="ECO:0000313" key="3">
    <source>
        <dbReference type="EMBL" id="CUH69683.1"/>
    </source>
</evidence>
<dbReference type="AlphaFoldDB" id="A0A0P1FVQ4"/>
<reference evidence="3 5" key="2">
    <citation type="submission" date="2015-09" db="EMBL/GenBank/DDBJ databases">
        <authorList>
            <person name="Rodrigo-Torres L."/>
            <person name="Arahal D.R."/>
        </authorList>
    </citation>
    <scope>NUCLEOTIDE SEQUENCE [LARGE SCALE GENOMIC DNA]</scope>
    <source>
        <strain evidence="3 5">CECT 5118</strain>
    </source>
</reference>
<proteinExistence type="predicted"/>
<organism evidence="4 6">
    <name type="scientific">Thalassovita autumnalis</name>
    <dbReference type="NCBI Taxonomy" id="2072972"/>
    <lineage>
        <taxon>Bacteria</taxon>
        <taxon>Pseudomonadati</taxon>
        <taxon>Pseudomonadota</taxon>
        <taxon>Alphaproteobacteria</taxon>
        <taxon>Rhodobacterales</taxon>
        <taxon>Roseobacteraceae</taxon>
        <taxon>Thalassovita</taxon>
    </lineage>
</organism>
<dbReference type="EMBL" id="CYSB01000040">
    <property type="protein sequence ID" value="CUH69683.1"/>
    <property type="molecule type" value="Genomic_DNA"/>
</dbReference>
<keyword evidence="2" id="KW-1133">Transmembrane helix</keyword>